<gene>
    <name evidence="3" type="ORF">DLM46_05440</name>
</gene>
<name>A0A370NDI7_9BURK</name>
<keyword evidence="1" id="KW-0328">Glycosyltransferase</keyword>
<dbReference type="RefSeq" id="WP_115099749.1">
    <property type="nucleotide sequence ID" value="NZ_QHKS01000003.1"/>
</dbReference>
<reference evidence="4" key="1">
    <citation type="submission" date="2018-05" db="EMBL/GenBank/DDBJ databases">
        <authorList>
            <person name="Feng T."/>
        </authorList>
    </citation>
    <scope>NUCLEOTIDE SEQUENCE [LARGE SCALE GENOMIC DNA]</scope>
    <source>
        <strain evidence="4">S27</strain>
    </source>
</reference>
<evidence type="ECO:0000313" key="4">
    <source>
        <dbReference type="Proteomes" id="UP000254875"/>
    </source>
</evidence>
<keyword evidence="4" id="KW-1185">Reference proteome</keyword>
<evidence type="ECO:0000313" key="3">
    <source>
        <dbReference type="EMBL" id="RDK03666.1"/>
    </source>
</evidence>
<dbReference type="InterPro" id="IPR051199">
    <property type="entry name" value="LPS_LOS_Heptosyltrfase"/>
</dbReference>
<dbReference type="SUPFAM" id="SSF53756">
    <property type="entry name" value="UDP-Glycosyltransferase/glycogen phosphorylase"/>
    <property type="match status" value="1"/>
</dbReference>
<organism evidence="3 4">
    <name type="scientific">Paraburkholderia lacunae</name>
    <dbReference type="NCBI Taxonomy" id="2211104"/>
    <lineage>
        <taxon>Bacteria</taxon>
        <taxon>Pseudomonadati</taxon>
        <taxon>Pseudomonadota</taxon>
        <taxon>Betaproteobacteria</taxon>
        <taxon>Burkholderiales</taxon>
        <taxon>Burkholderiaceae</taxon>
        <taxon>Paraburkholderia</taxon>
    </lineage>
</organism>
<keyword evidence="2 3" id="KW-0808">Transferase</keyword>
<accession>A0A370NDI7</accession>
<dbReference type="Proteomes" id="UP000254875">
    <property type="component" value="Unassembled WGS sequence"/>
</dbReference>
<dbReference type="GO" id="GO:0009244">
    <property type="term" value="P:lipopolysaccharide core region biosynthetic process"/>
    <property type="evidence" value="ECO:0007669"/>
    <property type="project" value="TreeGrafter"/>
</dbReference>
<sequence length="386" mass="41522">MGWKGSLCEMPLWALSRFFDAGIDPQREAPREILVLRPNDYGDLLTSTPVFEALRRRFPTSRIVAGVGRWGRAVLENNPNVDEIVELDVPWNNKFVADQSLRNGFDFIWHSAQVQALRKRGGFDAGIDVLGSHMGAMLMMRLGVRYRVGVRGYRGGWSACSKHIVFSTRVHVARAALAQAELLGATSLPEARPQLFLSAAERSAGAQRWAEGTADGRRPVRLLVGCAAGLADKSWPARAMGETLRQIVLACEAGDIDVDVVMVGGAPDVARAAEVLAHCGDTGRIRSLVGSTTLRVTFALAEQADVVITNPSMLLHVAAAFRRPTVAIVGGTFADAQLHDTVWGYPAPYCSVGPSVVVKGAHAVNWPSVGEVAEVVLKVIGVPVTT</sequence>
<dbReference type="Gene3D" id="3.40.50.2000">
    <property type="entry name" value="Glycogen Phosphorylase B"/>
    <property type="match status" value="2"/>
</dbReference>
<dbReference type="PANTHER" id="PTHR30160">
    <property type="entry name" value="TETRAACYLDISACCHARIDE 4'-KINASE-RELATED"/>
    <property type="match status" value="1"/>
</dbReference>
<dbReference type="AlphaFoldDB" id="A0A370NDI7"/>
<protein>
    <submittedName>
        <fullName evidence="3">Heptosyltransferase</fullName>
    </submittedName>
</protein>
<proteinExistence type="predicted"/>
<comment type="caution">
    <text evidence="3">The sequence shown here is derived from an EMBL/GenBank/DDBJ whole genome shotgun (WGS) entry which is preliminary data.</text>
</comment>
<evidence type="ECO:0000256" key="1">
    <source>
        <dbReference type="ARBA" id="ARBA00022676"/>
    </source>
</evidence>
<dbReference type="EMBL" id="QHKS01000003">
    <property type="protein sequence ID" value="RDK03666.1"/>
    <property type="molecule type" value="Genomic_DNA"/>
</dbReference>
<dbReference type="GO" id="GO:0008713">
    <property type="term" value="F:ADP-heptose-lipopolysaccharide heptosyltransferase activity"/>
    <property type="evidence" value="ECO:0007669"/>
    <property type="project" value="TreeGrafter"/>
</dbReference>
<dbReference type="CDD" id="cd03789">
    <property type="entry name" value="GT9_LPS_heptosyltransferase"/>
    <property type="match status" value="1"/>
</dbReference>
<evidence type="ECO:0000256" key="2">
    <source>
        <dbReference type="ARBA" id="ARBA00022679"/>
    </source>
</evidence>
<dbReference type="OrthoDB" id="9797795at2"/>
<dbReference type="Pfam" id="PF01075">
    <property type="entry name" value="Glyco_transf_9"/>
    <property type="match status" value="1"/>
</dbReference>
<dbReference type="InterPro" id="IPR002201">
    <property type="entry name" value="Glyco_trans_9"/>
</dbReference>
<dbReference type="GO" id="GO:0005829">
    <property type="term" value="C:cytosol"/>
    <property type="evidence" value="ECO:0007669"/>
    <property type="project" value="TreeGrafter"/>
</dbReference>